<dbReference type="Proteomes" id="UP000547510">
    <property type="component" value="Unassembled WGS sequence"/>
</dbReference>
<feature type="signal peptide" evidence="1">
    <location>
        <begin position="1"/>
        <end position="32"/>
    </location>
</feature>
<feature type="domain" description="Ricin B lectin" evidence="2">
    <location>
        <begin position="49"/>
        <end position="193"/>
    </location>
</feature>
<name>A0A841CIU3_9PSEU</name>
<organism evidence="3 4">
    <name type="scientific">Saccharothrix tamanrassetensis</name>
    <dbReference type="NCBI Taxonomy" id="1051531"/>
    <lineage>
        <taxon>Bacteria</taxon>
        <taxon>Bacillati</taxon>
        <taxon>Actinomycetota</taxon>
        <taxon>Actinomycetes</taxon>
        <taxon>Pseudonocardiales</taxon>
        <taxon>Pseudonocardiaceae</taxon>
        <taxon>Saccharothrix</taxon>
    </lineage>
</organism>
<keyword evidence="1" id="KW-0732">Signal</keyword>
<feature type="chain" id="PRO_5039167321" description="Ricin B lectin domain-containing protein" evidence="1">
    <location>
        <begin position="33"/>
        <end position="197"/>
    </location>
</feature>
<dbReference type="EMBL" id="JACHJN010000005">
    <property type="protein sequence ID" value="MBB5957219.1"/>
    <property type="molecule type" value="Genomic_DNA"/>
</dbReference>
<sequence>MEFLRRNERSWRSNKYLAGVVGVLLVVTSALAGAPAQADTQARTGTQAAEYYSIFNRLGGKCLDADVHNLSRNGAKVQLWQCNNQNQQRWFLQPAGPDKGTYRDYTITTFSHDYRKCLDAHLPDAGKNGGRVQIWTCNGSPQQKWTFFYSSRTLVNHVAFKCLDADTHSINRNGTKVQLWGCNGLDQQVWTPYFPPK</sequence>
<evidence type="ECO:0000313" key="4">
    <source>
        <dbReference type="Proteomes" id="UP000547510"/>
    </source>
</evidence>
<dbReference type="Gene3D" id="2.80.10.50">
    <property type="match status" value="2"/>
</dbReference>
<proteinExistence type="predicted"/>
<dbReference type="SUPFAM" id="SSF50370">
    <property type="entry name" value="Ricin B-like lectins"/>
    <property type="match status" value="1"/>
</dbReference>
<protein>
    <recommendedName>
        <fullName evidence="2">Ricin B lectin domain-containing protein</fullName>
    </recommendedName>
</protein>
<comment type="caution">
    <text evidence="3">The sequence shown here is derived from an EMBL/GenBank/DDBJ whole genome shotgun (WGS) entry which is preliminary data.</text>
</comment>
<accession>A0A841CIU3</accession>
<gene>
    <name evidence="3" type="ORF">FHS29_003812</name>
</gene>
<keyword evidence="4" id="KW-1185">Reference proteome</keyword>
<dbReference type="RefSeq" id="WP_221456220.1">
    <property type="nucleotide sequence ID" value="NZ_JACHJN010000005.1"/>
</dbReference>
<evidence type="ECO:0000256" key="1">
    <source>
        <dbReference type="SAM" id="SignalP"/>
    </source>
</evidence>
<evidence type="ECO:0000259" key="2">
    <source>
        <dbReference type="SMART" id="SM00458"/>
    </source>
</evidence>
<dbReference type="AlphaFoldDB" id="A0A841CIU3"/>
<dbReference type="SMART" id="SM00458">
    <property type="entry name" value="RICIN"/>
    <property type="match status" value="1"/>
</dbReference>
<dbReference type="InterPro" id="IPR035992">
    <property type="entry name" value="Ricin_B-like_lectins"/>
</dbReference>
<evidence type="ECO:0000313" key="3">
    <source>
        <dbReference type="EMBL" id="MBB5957219.1"/>
    </source>
</evidence>
<dbReference type="InterPro" id="IPR000772">
    <property type="entry name" value="Ricin_B_lectin"/>
</dbReference>
<dbReference type="CDD" id="cd00161">
    <property type="entry name" value="beta-trefoil_Ricin-like"/>
    <property type="match status" value="1"/>
</dbReference>
<dbReference type="PROSITE" id="PS50231">
    <property type="entry name" value="RICIN_B_LECTIN"/>
    <property type="match status" value="1"/>
</dbReference>
<dbReference type="Pfam" id="PF00652">
    <property type="entry name" value="Ricin_B_lectin"/>
    <property type="match status" value="1"/>
</dbReference>
<reference evidence="3 4" key="1">
    <citation type="submission" date="2020-08" db="EMBL/GenBank/DDBJ databases">
        <title>Genomic Encyclopedia of Type Strains, Phase III (KMG-III): the genomes of soil and plant-associated and newly described type strains.</title>
        <authorList>
            <person name="Whitman W."/>
        </authorList>
    </citation>
    <scope>NUCLEOTIDE SEQUENCE [LARGE SCALE GENOMIC DNA]</scope>
    <source>
        <strain evidence="3 4">CECT 8640</strain>
    </source>
</reference>